<dbReference type="GO" id="GO:0009055">
    <property type="term" value="F:electron transfer activity"/>
    <property type="evidence" value="ECO:0007669"/>
    <property type="project" value="InterPro"/>
</dbReference>
<keyword evidence="9" id="KW-1185">Reference proteome</keyword>
<feature type="compositionally biased region" description="Low complexity" evidence="5">
    <location>
        <begin position="30"/>
        <end position="47"/>
    </location>
</feature>
<feature type="signal peptide" evidence="6">
    <location>
        <begin position="1"/>
        <end position="20"/>
    </location>
</feature>
<dbReference type="GO" id="GO:0046872">
    <property type="term" value="F:metal ion binding"/>
    <property type="evidence" value="ECO:0007669"/>
    <property type="project" value="UniProtKB-KW"/>
</dbReference>
<dbReference type="PROSITE" id="PS51007">
    <property type="entry name" value="CYTC"/>
    <property type="match status" value="1"/>
</dbReference>
<evidence type="ECO:0000256" key="3">
    <source>
        <dbReference type="ARBA" id="ARBA00023004"/>
    </source>
</evidence>
<evidence type="ECO:0000256" key="1">
    <source>
        <dbReference type="ARBA" id="ARBA00022617"/>
    </source>
</evidence>
<gene>
    <name evidence="8" type="ORF">EIB73_07420</name>
</gene>
<sequence>MKSLRTIALATLAFTLFSCGGDGKTDSIPSGSTETTAASTTDESTAEMEANAAKYDPNRGIGKHENVDVSKFDPAMAAAGKKVADVKCTSCHKPTDEKLVGPGWLGVTKRQTPEWIMNFISNPDPMIDVDPELQKQLELCLVRMPNQGLSDTEAREVLEYMREIDGAK</sequence>
<feature type="region of interest" description="Disordered" evidence="5">
    <location>
        <begin position="25"/>
        <end position="47"/>
    </location>
</feature>
<dbReference type="SUPFAM" id="SSF46626">
    <property type="entry name" value="Cytochrome c"/>
    <property type="match status" value="1"/>
</dbReference>
<evidence type="ECO:0000259" key="7">
    <source>
        <dbReference type="PROSITE" id="PS51007"/>
    </source>
</evidence>
<feature type="chain" id="PRO_5017970609" evidence="6">
    <location>
        <begin position="21"/>
        <end position="168"/>
    </location>
</feature>
<keyword evidence="6" id="KW-0732">Signal</keyword>
<proteinExistence type="predicted"/>
<dbReference type="InterPro" id="IPR009056">
    <property type="entry name" value="Cyt_c-like_dom"/>
</dbReference>
<dbReference type="GO" id="GO:0020037">
    <property type="term" value="F:heme binding"/>
    <property type="evidence" value="ECO:0007669"/>
    <property type="project" value="InterPro"/>
</dbReference>
<evidence type="ECO:0000256" key="5">
    <source>
        <dbReference type="SAM" id="MobiDB-lite"/>
    </source>
</evidence>
<evidence type="ECO:0000256" key="2">
    <source>
        <dbReference type="ARBA" id="ARBA00022723"/>
    </source>
</evidence>
<dbReference type="RefSeq" id="WP_125024040.1">
    <property type="nucleotide sequence ID" value="NZ_CP034159.1"/>
</dbReference>
<dbReference type="InterPro" id="IPR036909">
    <property type="entry name" value="Cyt_c-like_dom_sf"/>
</dbReference>
<keyword evidence="2 4" id="KW-0479">Metal-binding</keyword>
<organism evidence="8 9">
    <name type="scientific">Kaistella carnis</name>
    <dbReference type="NCBI Taxonomy" id="1241979"/>
    <lineage>
        <taxon>Bacteria</taxon>
        <taxon>Pseudomonadati</taxon>
        <taxon>Bacteroidota</taxon>
        <taxon>Flavobacteriia</taxon>
        <taxon>Flavobacteriales</taxon>
        <taxon>Weeksellaceae</taxon>
        <taxon>Chryseobacterium group</taxon>
        <taxon>Kaistella</taxon>
    </lineage>
</organism>
<dbReference type="PROSITE" id="PS51257">
    <property type="entry name" value="PROKAR_LIPOPROTEIN"/>
    <property type="match status" value="1"/>
</dbReference>
<dbReference type="Pfam" id="PF00034">
    <property type="entry name" value="Cytochrom_C"/>
    <property type="match status" value="1"/>
</dbReference>
<evidence type="ECO:0000256" key="6">
    <source>
        <dbReference type="SAM" id="SignalP"/>
    </source>
</evidence>
<dbReference type="AlphaFoldDB" id="A0A3G8XKI7"/>
<dbReference type="Gene3D" id="1.10.760.10">
    <property type="entry name" value="Cytochrome c-like domain"/>
    <property type="match status" value="1"/>
</dbReference>
<evidence type="ECO:0000313" key="8">
    <source>
        <dbReference type="EMBL" id="AZI33013.1"/>
    </source>
</evidence>
<protein>
    <submittedName>
        <fullName evidence="8">Cytochrome c</fullName>
    </submittedName>
</protein>
<dbReference type="KEGG" id="ccas:EIB73_07420"/>
<reference evidence="9" key="1">
    <citation type="submission" date="2018-11" db="EMBL/GenBank/DDBJ databases">
        <title>Proposal to divide the Flavobacteriaceae and reorganize its genera based on Amino Acid Identity values calculated from whole genome sequences.</title>
        <authorList>
            <person name="Nicholson A.C."/>
            <person name="Gulvik C.A."/>
            <person name="Whitney A.M."/>
            <person name="Humrighouse B.W."/>
            <person name="Bell M."/>
            <person name="Holmes B."/>
            <person name="Steigerwalt A.G."/>
            <person name="Villarma A."/>
            <person name="Sheth M."/>
            <person name="Batra D."/>
            <person name="Pryor J."/>
            <person name="Bernardet J.-F."/>
            <person name="Hugo C."/>
            <person name="Kampfer P."/>
            <person name="Newman J.D."/>
            <person name="McQuiston J.R."/>
        </authorList>
    </citation>
    <scope>NUCLEOTIDE SEQUENCE [LARGE SCALE GENOMIC DNA]</scope>
    <source>
        <strain evidence="9">G0081</strain>
    </source>
</reference>
<dbReference type="OrthoDB" id="955119at2"/>
<dbReference type="EMBL" id="CP034159">
    <property type="protein sequence ID" value="AZI33013.1"/>
    <property type="molecule type" value="Genomic_DNA"/>
</dbReference>
<evidence type="ECO:0000313" key="9">
    <source>
        <dbReference type="Proteomes" id="UP000270185"/>
    </source>
</evidence>
<keyword evidence="1 4" id="KW-0349">Heme</keyword>
<evidence type="ECO:0000256" key="4">
    <source>
        <dbReference type="PROSITE-ProRule" id="PRU00433"/>
    </source>
</evidence>
<name>A0A3G8XKI7_9FLAO</name>
<accession>A0A3G8XKI7</accession>
<feature type="domain" description="Cytochrome c" evidence="7">
    <location>
        <begin position="75"/>
        <end position="165"/>
    </location>
</feature>
<dbReference type="Proteomes" id="UP000270185">
    <property type="component" value="Chromosome"/>
</dbReference>
<keyword evidence="3 4" id="KW-0408">Iron</keyword>